<feature type="compositionally biased region" description="Polar residues" evidence="1">
    <location>
        <begin position="51"/>
        <end position="67"/>
    </location>
</feature>
<comment type="caution">
    <text evidence="2">The sequence shown here is derived from an EMBL/GenBank/DDBJ whole genome shotgun (WGS) entry which is preliminary data.</text>
</comment>
<name>A0A3R7K8A4_9TRYP</name>
<evidence type="ECO:0000256" key="1">
    <source>
        <dbReference type="SAM" id="MobiDB-lite"/>
    </source>
</evidence>
<organism evidence="2 3">
    <name type="scientific">Trypanosoma conorhini</name>
    <dbReference type="NCBI Taxonomy" id="83891"/>
    <lineage>
        <taxon>Eukaryota</taxon>
        <taxon>Discoba</taxon>
        <taxon>Euglenozoa</taxon>
        <taxon>Kinetoplastea</taxon>
        <taxon>Metakinetoplastina</taxon>
        <taxon>Trypanosomatida</taxon>
        <taxon>Trypanosomatidae</taxon>
        <taxon>Trypanosoma</taxon>
    </lineage>
</organism>
<dbReference type="EMBL" id="MKKU01000815">
    <property type="protein sequence ID" value="RNF01629.1"/>
    <property type="molecule type" value="Genomic_DNA"/>
</dbReference>
<sequence>MPLLSAGKKAGSATDVALRGVKEGTTPNSLEPRSRMLSDAPRVPPDGDATLTPTLNSCSTSPIFTTDASPASGPLSAPAGGEGEVGGGGDNGRKPLAVRSRHAERSKRNALIAATNPAVAGRRAAIWVEQWDHGSRATRLLILEAFLALHSSSNTNRMEKDLGDSSMLFFTRITAWLRLTYKLGHPLRLLLAAISVFVRGVRYLTCLMEIGGAQMLIDTLATSSLVTDDRREVVLLLLYMANAGRVYREMLCDDDEIGLLLQATRREGESDVLDLLASLLLLLGEGSNPRVSSRVQSGVIQMITHRDTATAVILQAARILRIFQSSRDKIYTDAIAREAREDTGAVPVVGIELDVTPDSARQLLEALFFLLIHEELSLRVEGSELLTMVAKNIQLTGPILTRCFDVVDEDRLAIEAEDNLNAAMALRRHQISFGSTAVNVMLLDTACEARQRLTLDIIVRRSAHFTLLKYLRLLESGYVTSILDCCRALQLICRAALLQERHGVEDGAEAELTLAKAANHIRVVVGDTLYNVLLYEDLTEDEAFSIARAVTSSEQSM</sequence>
<accession>A0A3R7K8A4</accession>
<gene>
    <name evidence="2" type="ORF">Tco025E_08545</name>
</gene>
<dbReference type="OrthoDB" id="278163at2759"/>
<proteinExistence type="predicted"/>
<feature type="compositionally biased region" description="Low complexity" evidence="1">
    <location>
        <begin position="68"/>
        <end position="79"/>
    </location>
</feature>
<feature type="compositionally biased region" description="Gly residues" evidence="1">
    <location>
        <begin position="80"/>
        <end position="90"/>
    </location>
</feature>
<dbReference type="GeneID" id="40322156"/>
<dbReference type="InterPro" id="IPR041090">
    <property type="entry name" value="DUF5578"/>
</dbReference>
<dbReference type="RefSeq" id="XP_029224496.1">
    <property type="nucleotide sequence ID" value="XM_029375392.1"/>
</dbReference>
<dbReference type="Pfam" id="PF17741">
    <property type="entry name" value="DUF5578"/>
    <property type="match status" value="1"/>
</dbReference>
<protein>
    <submittedName>
        <fullName evidence="2">Uncharacterized protein</fullName>
    </submittedName>
</protein>
<dbReference type="PANTHER" id="PTHR34258">
    <property type="entry name" value="ARMADILLO-LIKE HELICAL DOMAIN CONTAINING PROTEIN 1"/>
    <property type="match status" value="1"/>
</dbReference>
<dbReference type="Proteomes" id="UP000284403">
    <property type="component" value="Unassembled WGS sequence"/>
</dbReference>
<keyword evidence="3" id="KW-1185">Reference proteome</keyword>
<reference evidence="2 3" key="1">
    <citation type="journal article" date="2018" name="BMC Genomics">
        <title>Genomic comparison of Trypanosoma conorhini and Trypanosoma rangeli to Trypanosoma cruzi strains of high and low virulence.</title>
        <authorList>
            <person name="Bradwell K.R."/>
            <person name="Koparde V.N."/>
            <person name="Matveyev A.V."/>
            <person name="Serrano M.G."/>
            <person name="Alves J.M."/>
            <person name="Parikh H."/>
            <person name="Huang B."/>
            <person name="Lee V."/>
            <person name="Espinosa-Alvarez O."/>
            <person name="Ortiz P.A."/>
            <person name="Costa-Martins A.G."/>
            <person name="Teixeira M.M."/>
            <person name="Buck G.A."/>
        </authorList>
    </citation>
    <scope>NUCLEOTIDE SEQUENCE [LARGE SCALE GENOMIC DNA]</scope>
    <source>
        <strain evidence="2 3">025E</strain>
    </source>
</reference>
<evidence type="ECO:0000313" key="2">
    <source>
        <dbReference type="EMBL" id="RNF01629.1"/>
    </source>
</evidence>
<dbReference type="AlphaFoldDB" id="A0A3R7K8A4"/>
<evidence type="ECO:0000313" key="3">
    <source>
        <dbReference type="Proteomes" id="UP000284403"/>
    </source>
</evidence>
<feature type="region of interest" description="Disordered" evidence="1">
    <location>
        <begin position="1"/>
        <end position="95"/>
    </location>
</feature>
<dbReference type="PANTHER" id="PTHR34258:SF1">
    <property type="entry name" value="ARMADILLO-LIKE HELICAL DOMAIN CONTAINING PROTEIN 1"/>
    <property type="match status" value="1"/>
</dbReference>